<feature type="compositionally biased region" description="Polar residues" evidence="4">
    <location>
        <begin position="648"/>
        <end position="665"/>
    </location>
</feature>
<dbReference type="AlphaFoldDB" id="A0AAF3J327"/>
<evidence type="ECO:0000256" key="3">
    <source>
        <dbReference type="ARBA" id="ARBA00023140"/>
    </source>
</evidence>
<evidence type="ECO:0000259" key="6">
    <source>
        <dbReference type="Pfam" id="PF13193"/>
    </source>
</evidence>
<dbReference type="PANTHER" id="PTHR24096:SF168">
    <property type="entry name" value="AMP-BINDING DOMAIN-CONTAINING PROTEIN"/>
    <property type="match status" value="1"/>
</dbReference>
<dbReference type="Pfam" id="PF00501">
    <property type="entry name" value="AMP-binding"/>
    <property type="match status" value="1"/>
</dbReference>
<dbReference type="Pfam" id="PF13193">
    <property type="entry name" value="AMP-binding_C"/>
    <property type="match status" value="1"/>
</dbReference>
<evidence type="ECO:0000259" key="5">
    <source>
        <dbReference type="Pfam" id="PF00501"/>
    </source>
</evidence>
<evidence type="ECO:0000256" key="1">
    <source>
        <dbReference type="ARBA" id="ARBA00004275"/>
    </source>
</evidence>
<name>A0AAF3J327_9BILA</name>
<evidence type="ECO:0000256" key="2">
    <source>
        <dbReference type="ARBA" id="ARBA00006432"/>
    </source>
</evidence>
<keyword evidence="7" id="KW-1185">Reference proteome</keyword>
<organism evidence="7 8">
    <name type="scientific">Mesorhabditis belari</name>
    <dbReference type="NCBI Taxonomy" id="2138241"/>
    <lineage>
        <taxon>Eukaryota</taxon>
        <taxon>Metazoa</taxon>
        <taxon>Ecdysozoa</taxon>
        <taxon>Nematoda</taxon>
        <taxon>Chromadorea</taxon>
        <taxon>Rhabditida</taxon>
        <taxon>Rhabditina</taxon>
        <taxon>Rhabditomorpha</taxon>
        <taxon>Rhabditoidea</taxon>
        <taxon>Rhabditidae</taxon>
        <taxon>Mesorhabditinae</taxon>
        <taxon>Mesorhabditis</taxon>
    </lineage>
</organism>
<dbReference type="InterPro" id="IPR042099">
    <property type="entry name" value="ANL_N_sf"/>
</dbReference>
<comment type="similarity">
    <text evidence="2">Belongs to the ATP-dependent AMP-binding enzyme family.</text>
</comment>
<feature type="region of interest" description="Disordered" evidence="4">
    <location>
        <begin position="621"/>
        <end position="688"/>
    </location>
</feature>
<feature type="compositionally biased region" description="Polar residues" evidence="4">
    <location>
        <begin position="191"/>
        <end position="222"/>
    </location>
</feature>
<sequence length="688" mass="75741">MEVQNPFQIPWDRFPYQTFLDFFLSKITAHGSNLALIDIDTNKQWRYSEIKVWVTMAAERLREMGVTEKSRVAIISGTTGQTIFIHLACSSIGCTAVAVNGHQVVDEIWQLVDASDTTHLIAEGVYLQKAEDVRRKAQMRGQGRIKAVKSFDDILSSDALSFERRGYHAPSSKPPPLLRNSSSQKLIKVDLSSSPTMNESISMTNGELLSPVSDNTEKQPQTDSDHSDVPYTTPTIHDSTLQAPNTSSPYIIFFTSGTTNAPKPVEVTHRSLIINIQQMGASIYGPVQCKERFLLPLSLSHLWGLLSAFYALVQGATICTLHKWSTKSVADAFVYHKINVSHISTPMIHNLANDTTLETIHFPFLRSLIVSGSPVDVSLLKLCRSRFRIGDVRQAYGMSELGGLCTLPFAGTDKPESVGAPLPGMLLKVVNWETQMLCAPRQLGHLYAAGPQVSPKYFKNPKATNEIVEADGFVRTGDAAYYDENGLIYVVDRIKDIIKCKGTLVCPSEVEVILRSHPGIDDCAVVGRQDHVTGEVPAAFVVRNPSFSTLSSSEVRQFAAASGKIAQFKELRGGVFFVSEIPRNVCGKVLRRNLRQFWDRERSSSKADLLIDKIKLPSIARNSRSTASSAAKQPPPRPISAPRGSISPARSQASLSKTSSRPGSRTSHHPPTPRRQSALPTTKTRMNS</sequence>
<accession>A0AAF3J327</accession>
<keyword evidence="3" id="KW-0576">Peroxisome</keyword>
<comment type="subcellular location">
    <subcellularLocation>
        <location evidence="1">Peroxisome</location>
    </subcellularLocation>
</comment>
<protein>
    <submittedName>
        <fullName evidence="8">Uncharacterized protein</fullName>
    </submittedName>
</protein>
<dbReference type="InterPro" id="IPR025110">
    <property type="entry name" value="AMP-bd_C"/>
</dbReference>
<evidence type="ECO:0000256" key="4">
    <source>
        <dbReference type="SAM" id="MobiDB-lite"/>
    </source>
</evidence>
<feature type="domain" description="AMP-dependent synthetase/ligase" evidence="5">
    <location>
        <begin position="29"/>
        <end position="458"/>
    </location>
</feature>
<feature type="domain" description="AMP-binding enzyme C-terminal" evidence="6">
    <location>
        <begin position="509"/>
        <end position="588"/>
    </location>
</feature>
<dbReference type="GO" id="GO:0005777">
    <property type="term" value="C:peroxisome"/>
    <property type="evidence" value="ECO:0007669"/>
    <property type="project" value="UniProtKB-SubCell"/>
</dbReference>
<feature type="compositionally biased region" description="Low complexity" evidence="4">
    <location>
        <begin position="621"/>
        <end position="631"/>
    </location>
</feature>
<feature type="region of interest" description="Disordered" evidence="4">
    <location>
        <begin position="191"/>
        <end position="242"/>
    </location>
</feature>
<dbReference type="InterPro" id="IPR045851">
    <property type="entry name" value="AMP-bd_C_sf"/>
</dbReference>
<dbReference type="Gene3D" id="3.40.50.12780">
    <property type="entry name" value="N-terminal domain of ligase-like"/>
    <property type="match status" value="1"/>
</dbReference>
<reference evidence="8" key="1">
    <citation type="submission" date="2024-02" db="UniProtKB">
        <authorList>
            <consortium name="WormBaseParasite"/>
        </authorList>
    </citation>
    <scope>IDENTIFICATION</scope>
</reference>
<dbReference type="InterPro" id="IPR000873">
    <property type="entry name" value="AMP-dep_synth/lig_dom"/>
</dbReference>
<evidence type="ECO:0000313" key="8">
    <source>
        <dbReference type="WBParaSite" id="MBELARI_LOCUS13129.3"/>
    </source>
</evidence>
<proteinExistence type="inferred from homology"/>
<evidence type="ECO:0000313" key="7">
    <source>
        <dbReference type="Proteomes" id="UP000887575"/>
    </source>
</evidence>
<dbReference type="SUPFAM" id="SSF56801">
    <property type="entry name" value="Acetyl-CoA synthetase-like"/>
    <property type="match status" value="1"/>
</dbReference>
<feature type="compositionally biased region" description="Polar residues" evidence="4">
    <location>
        <begin position="674"/>
        <end position="688"/>
    </location>
</feature>
<dbReference type="FunFam" id="3.30.300.30:FF:000007">
    <property type="entry name" value="4-coumarate--CoA ligase 2"/>
    <property type="match status" value="1"/>
</dbReference>
<dbReference type="WBParaSite" id="MBELARI_LOCUS13129.3">
    <property type="protein sequence ID" value="MBELARI_LOCUS13129.3"/>
    <property type="gene ID" value="MBELARI_LOCUS13129"/>
</dbReference>
<dbReference type="Gene3D" id="3.30.300.30">
    <property type="match status" value="1"/>
</dbReference>
<dbReference type="GO" id="GO:0016405">
    <property type="term" value="F:CoA-ligase activity"/>
    <property type="evidence" value="ECO:0007669"/>
    <property type="project" value="TreeGrafter"/>
</dbReference>
<dbReference type="PANTHER" id="PTHR24096">
    <property type="entry name" value="LONG-CHAIN-FATTY-ACID--COA LIGASE"/>
    <property type="match status" value="1"/>
</dbReference>
<feature type="compositionally biased region" description="Polar residues" evidence="4">
    <location>
        <begin position="230"/>
        <end position="242"/>
    </location>
</feature>
<dbReference type="Proteomes" id="UP000887575">
    <property type="component" value="Unassembled WGS sequence"/>
</dbReference>